<evidence type="ECO:0000259" key="1">
    <source>
        <dbReference type="Pfam" id="PF20179"/>
    </source>
</evidence>
<proteinExistence type="predicted"/>
<feature type="domain" description="Mitochondrial splicing suppressor 51-like C-terminal" evidence="1">
    <location>
        <begin position="172"/>
        <end position="356"/>
    </location>
</feature>
<dbReference type="EMBL" id="LT882676">
    <property type="protein sequence ID" value="SMY19831.1"/>
    <property type="molecule type" value="Genomic_DNA"/>
</dbReference>
<name>A0A1Y6LBB8_ZYMTR</name>
<dbReference type="PANTHER" id="PTHR28069:SF1">
    <property type="entry name" value="PROTEIN MSS51, MITOCHONDRIAL"/>
    <property type="match status" value="1"/>
</dbReference>
<dbReference type="PANTHER" id="PTHR28069">
    <property type="entry name" value="GH20023P"/>
    <property type="match status" value="1"/>
</dbReference>
<sequence length="382" mass="43478">MEMGESSGEKSWSEYTEDTLYKLTKVQRKTSKLDQCQIGDIQQMIATQPHCIGCHQSRFQLSQQDLTLNTCKKCKIVATCAPCSAPHSAAACRQFRLITDLDLHSVERFEHGDKFSVHTKIKEPRGVDRYQPLSSYGGWERFMQSVDLIYEPEELFDPKLTAVMATESSTMPMTIVAALELSRPDLLEREELLLHLIGATSREFNRLDLFEDILHLLPGLKRLHVLICGPNAPMALGGPLNNPAQHGVLDNCGPCSVSGRQRTLLMFGGRYHEYLQDPTYRQPDLAVLFHSGRSQKDVESWAPTTRHLVNSGTPTLCTTQIELEATEEAEELDNIHAKFILRPERNPWRGLNPVPEFLDGEEHGAWYYNNFWYIFEGKKEQE</sequence>
<dbReference type="Pfam" id="PF20179">
    <property type="entry name" value="MSS51_C"/>
    <property type="match status" value="1"/>
</dbReference>
<evidence type="ECO:0000313" key="2">
    <source>
        <dbReference type="EMBL" id="SMY19831.1"/>
    </source>
</evidence>
<dbReference type="AlphaFoldDB" id="A0A1Y6LBB8"/>
<accession>A0A1Y6LBB8</accession>
<evidence type="ECO:0000313" key="3">
    <source>
        <dbReference type="Proteomes" id="UP000215453"/>
    </source>
</evidence>
<reference evidence="2 3" key="1">
    <citation type="submission" date="2016-10" db="EMBL/GenBank/DDBJ databases">
        <authorList>
            <person name="Varghese N."/>
        </authorList>
    </citation>
    <scope>NUCLEOTIDE SEQUENCE [LARGE SCALE GENOMIC DNA]</scope>
</reference>
<dbReference type="Proteomes" id="UP000215453">
    <property type="component" value="Chromosome 1"/>
</dbReference>
<organism evidence="2 3">
    <name type="scientific">Zymoseptoria tritici ST99CH_1A5</name>
    <dbReference type="NCBI Taxonomy" id="1276529"/>
    <lineage>
        <taxon>Eukaryota</taxon>
        <taxon>Fungi</taxon>
        <taxon>Dikarya</taxon>
        <taxon>Ascomycota</taxon>
        <taxon>Pezizomycotina</taxon>
        <taxon>Dothideomycetes</taxon>
        <taxon>Dothideomycetidae</taxon>
        <taxon>Mycosphaerellales</taxon>
        <taxon>Mycosphaerellaceae</taxon>
        <taxon>Zymoseptoria</taxon>
    </lineage>
</organism>
<protein>
    <recommendedName>
        <fullName evidence="1">Mitochondrial splicing suppressor 51-like C-terminal domain-containing protein</fullName>
    </recommendedName>
</protein>
<dbReference type="InterPro" id="IPR046824">
    <property type="entry name" value="Mss51-like_C"/>
</dbReference>
<gene>
    <name evidence="2" type="ORF">ZT1A5_G1266</name>
</gene>